<keyword evidence="2 4" id="KW-0808">Transferase</keyword>
<evidence type="ECO:0000256" key="2">
    <source>
        <dbReference type="ARBA" id="ARBA00022679"/>
    </source>
</evidence>
<keyword evidence="5" id="KW-1185">Reference proteome</keyword>
<reference evidence="4 5" key="1">
    <citation type="journal article" date="2016" name="Front. Microbiol.">
        <title>Comparative Genomics Analysis of Streptomyces Species Reveals Their Adaptation to the Marine Environment and Their Diversity at the Genomic Level.</title>
        <authorList>
            <person name="Tian X."/>
            <person name="Zhang Z."/>
            <person name="Yang T."/>
            <person name="Chen M."/>
            <person name="Li J."/>
            <person name="Chen F."/>
            <person name="Yang J."/>
            <person name="Li W."/>
            <person name="Zhang B."/>
            <person name="Zhang Z."/>
            <person name="Wu J."/>
            <person name="Zhang C."/>
            <person name="Long L."/>
            <person name="Xiao J."/>
        </authorList>
    </citation>
    <scope>NUCLEOTIDE SEQUENCE [LARGE SCALE GENOMIC DNA]</scope>
    <source>
        <strain evidence="4 5">SCSIO 10429</strain>
    </source>
</reference>
<evidence type="ECO:0000259" key="3">
    <source>
        <dbReference type="Pfam" id="PF13649"/>
    </source>
</evidence>
<dbReference type="PANTHER" id="PTHR44942:SF4">
    <property type="entry name" value="METHYLTRANSFERASE TYPE 11 DOMAIN-CONTAINING PROTEIN"/>
    <property type="match status" value="1"/>
</dbReference>
<comment type="caution">
    <text evidence="4">The sequence shown here is derived from an EMBL/GenBank/DDBJ whole genome shotgun (WGS) entry which is preliminary data.</text>
</comment>
<dbReference type="EMBL" id="LJGW01000387">
    <property type="protein sequence ID" value="OEV08998.1"/>
    <property type="molecule type" value="Genomic_DNA"/>
</dbReference>
<organism evidence="4 5">
    <name type="scientific">Streptomyces nanshensis</name>
    <dbReference type="NCBI Taxonomy" id="518642"/>
    <lineage>
        <taxon>Bacteria</taxon>
        <taxon>Bacillati</taxon>
        <taxon>Actinomycetota</taxon>
        <taxon>Actinomycetes</taxon>
        <taxon>Kitasatosporales</taxon>
        <taxon>Streptomycetaceae</taxon>
        <taxon>Streptomyces</taxon>
    </lineage>
</organism>
<dbReference type="GO" id="GO:0032259">
    <property type="term" value="P:methylation"/>
    <property type="evidence" value="ECO:0007669"/>
    <property type="project" value="UniProtKB-KW"/>
</dbReference>
<dbReference type="Pfam" id="PF13649">
    <property type="entry name" value="Methyltransf_25"/>
    <property type="match status" value="1"/>
</dbReference>
<feature type="domain" description="Methyltransferase" evidence="3">
    <location>
        <begin position="41"/>
        <end position="137"/>
    </location>
</feature>
<evidence type="ECO:0000313" key="5">
    <source>
        <dbReference type="Proteomes" id="UP000176005"/>
    </source>
</evidence>
<evidence type="ECO:0000256" key="1">
    <source>
        <dbReference type="ARBA" id="ARBA00022603"/>
    </source>
</evidence>
<dbReference type="CDD" id="cd02440">
    <property type="entry name" value="AdoMet_MTases"/>
    <property type="match status" value="1"/>
</dbReference>
<gene>
    <name evidence="4" type="ORF">AN218_23930</name>
</gene>
<dbReference type="Proteomes" id="UP000176005">
    <property type="component" value="Unassembled WGS sequence"/>
</dbReference>
<name>A0A1E7KYG9_9ACTN</name>
<keyword evidence="1 4" id="KW-0489">Methyltransferase</keyword>
<sequence length="282" mass="30089">MSLGFSGDVAEFYAEYRRGYPPEVIEVLRETFALTPDDTALDLGCGTGQLTLPLAARVGHVVGLDPEPDMLRLARRTAERHGVANALWVLGADTDVPALGALLGPRRPALAAIGQALHWMRHEQLFAGLSALLRTGGGVAVVANGAPAWQQDSAWSRALRGVLEEHFGTELKDSCGTAARDRERYAAALAAAGFTDVRHTEIRYAETLTFDRLVGGVCSAVPEDLLPAPEDRPAFAEYIRRALPPADTFTEDVRVSVLTGRIAAPDTGTAPRTGTDTAAPRP</sequence>
<dbReference type="InterPro" id="IPR041698">
    <property type="entry name" value="Methyltransf_25"/>
</dbReference>
<evidence type="ECO:0000313" key="4">
    <source>
        <dbReference type="EMBL" id="OEV08998.1"/>
    </source>
</evidence>
<dbReference type="InterPro" id="IPR029063">
    <property type="entry name" value="SAM-dependent_MTases_sf"/>
</dbReference>
<dbReference type="PANTHER" id="PTHR44942">
    <property type="entry name" value="METHYLTRANSF_11 DOMAIN-CONTAINING PROTEIN"/>
    <property type="match status" value="1"/>
</dbReference>
<dbReference type="InterPro" id="IPR051052">
    <property type="entry name" value="Diverse_substrate_MTase"/>
</dbReference>
<dbReference type="Gene3D" id="3.40.50.150">
    <property type="entry name" value="Vaccinia Virus protein VP39"/>
    <property type="match status" value="1"/>
</dbReference>
<proteinExistence type="predicted"/>
<accession>A0A1E7KYG9</accession>
<dbReference type="SUPFAM" id="SSF53335">
    <property type="entry name" value="S-adenosyl-L-methionine-dependent methyltransferases"/>
    <property type="match status" value="1"/>
</dbReference>
<protein>
    <submittedName>
        <fullName evidence="4">Methyltransferase</fullName>
    </submittedName>
</protein>
<dbReference type="RefSeq" id="WP_070018991.1">
    <property type="nucleotide sequence ID" value="NZ_LJGW01000387.1"/>
</dbReference>
<dbReference type="AlphaFoldDB" id="A0A1E7KYG9"/>
<dbReference type="GO" id="GO:0008168">
    <property type="term" value="F:methyltransferase activity"/>
    <property type="evidence" value="ECO:0007669"/>
    <property type="project" value="UniProtKB-KW"/>
</dbReference>
<dbReference type="PATRIC" id="fig|518642.10.peg.4344"/>